<reference evidence="5" key="1">
    <citation type="submission" date="2025-08" db="UniProtKB">
        <authorList>
            <consortium name="RefSeq"/>
        </authorList>
    </citation>
    <scope>IDENTIFICATION</scope>
</reference>
<evidence type="ECO:0000313" key="5">
    <source>
        <dbReference type="RefSeq" id="XP_010941463.1"/>
    </source>
</evidence>
<protein>
    <submittedName>
        <fullName evidence="5">Probable transcription factor At3g04930</fullName>
    </submittedName>
</protein>
<evidence type="ECO:0000256" key="1">
    <source>
        <dbReference type="ARBA" id="ARBA00010820"/>
    </source>
</evidence>
<evidence type="ECO:0000313" key="4">
    <source>
        <dbReference type="Proteomes" id="UP000504607"/>
    </source>
</evidence>
<evidence type="ECO:0000256" key="2">
    <source>
        <dbReference type="SAM" id="MobiDB-lite"/>
    </source>
</evidence>
<dbReference type="GO" id="GO:0006355">
    <property type="term" value="P:regulation of DNA-templated transcription"/>
    <property type="evidence" value="ECO:0007669"/>
    <property type="project" value="InterPro"/>
</dbReference>
<feature type="region of interest" description="Disordered" evidence="2">
    <location>
        <begin position="1"/>
        <end position="98"/>
    </location>
</feature>
<evidence type="ECO:0000259" key="3">
    <source>
        <dbReference type="Pfam" id="PF04504"/>
    </source>
</evidence>
<feature type="domain" description="Glabrous enhancer-binding protein-like DBD" evidence="3">
    <location>
        <begin position="130"/>
        <end position="227"/>
    </location>
</feature>
<organism evidence="4 5">
    <name type="scientific">Elaeis guineensis var. tenera</name>
    <name type="common">Oil palm</name>
    <dbReference type="NCBI Taxonomy" id="51953"/>
    <lineage>
        <taxon>Eukaryota</taxon>
        <taxon>Viridiplantae</taxon>
        <taxon>Streptophyta</taxon>
        <taxon>Embryophyta</taxon>
        <taxon>Tracheophyta</taxon>
        <taxon>Spermatophyta</taxon>
        <taxon>Magnoliopsida</taxon>
        <taxon>Liliopsida</taxon>
        <taxon>Arecaceae</taxon>
        <taxon>Arecoideae</taxon>
        <taxon>Cocoseae</taxon>
        <taxon>Elaeidinae</taxon>
        <taxon>Elaeis</taxon>
    </lineage>
</organism>
<dbReference type="Pfam" id="PF04504">
    <property type="entry name" value="GeBP-like_DBD"/>
    <property type="match status" value="1"/>
</dbReference>
<feature type="compositionally biased region" description="Acidic residues" evidence="2">
    <location>
        <begin position="1"/>
        <end position="40"/>
    </location>
</feature>
<dbReference type="AlphaFoldDB" id="A0A6I9SDV7"/>
<accession>A0A6I9SDV7</accession>
<sequence length="406" mass="44336">MMASTAEDDEHDAAVYDEDDSDSDSDSDDGVDSEEYDDDVVDGHSAALPPPPVPAAAADQQILRSSSSSVVPNPNPNPSASSPIPQNGAGGAGWGVAFVASPDGKRQRISPPVDERKPPAVAYDESRRIFQKLWTDADEITILQGFLEFTSQRGTTHANYQHDTGPFYDQIKGRLQLDFNKNQLVEKLRRLKKKYRNMVSRIAAGKESVFKSPHDKATFEIARKIWSPSFKRTRNRDSCNAPNCQLQERSNLVPVEVAEDVLLSSDQMMSRSRRKRSEGEVAREMQLAVATPVVSVPVVQQTPRSSAPIPNASLIEQTVKSCLSPLFKELLQHAIGGPCAPGGAGDGGAAPNPLLLSGAGGSGAVQVDEKWRKQQILELEVYLKRVELVHEQVKSKLEELRSMGRS</sequence>
<name>A0A6I9SDV7_ELAGV</name>
<keyword evidence="4" id="KW-1185">Reference proteome</keyword>
<dbReference type="RefSeq" id="XP_010941463.1">
    <property type="nucleotide sequence ID" value="XM_010943161.3"/>
</dbReference>
<dbReference type="Proteomes" id="UP000504607">
    <property type="component" value="Unplaced"/>
</dbReference>
<dbReference type="GeneID" id="105059742"/>
<dbReference type="PANTHER" id="PTHR31662">
    <property type="entry name" value="BNAANNG10740D PROTEIN-RELATED"/>
    <property type="match status" value="1"/>
</dbReference>
<dbReference type="InterPro" id="IPR053932">
    <property type="entry name" value="GeBP-like_DBD"/>
</dbReference>
<gene>
    <name evidence="5" type="primary">LOC105059742</name>
</gene>
<dbReference type="KEGG" id="egu:105059742"/>
<dbReference type="FunCoup" id="A0A6I9SDV7">
    <property type="interactions" value="2565"/>
</dbReference>
<comment type="similarity">
    <text evidence="1">Belongs to the GeBP family.</text>
</comment>
<dbReference type="InterPro" id="IPR007592">
    <property type="entry name" value="GEBP"/>
</dbReference>
<dbReference type="InParanoid" id="A0A6I9SDV7"/>
<proteinExistence type="inferred from homology"/>
<dbReference type="OrthoDB" id="669440at2759"/>
<dbReference type="GO" id="GO:0005634">
    <property type="term" value="C:nucleus"/>
    <property type="evidence" value="ECO:0007669"/>
    <property type="project" value="TreeGrafter"/>
</dbReference>
<dbReference type="PANTHER" id="PTHR31662:SF1">
    <property type="entry name" value="OS01G0249900 PROTEIN"/>
    <property type="match status" value="1"/>
</dbReference>
<feature type="compositionally biased region" description="Low complexity" evidence="2">
    <location>
        <begin position="65"/>
        <end position="83"/>
    </location>
</feature>